<proteinExistence type="predicted"/>
<sequence>MTMKAAVLHEHGSKLSVEDVPVPKVTSGSVRVKVLAAYIVHYAEAAYSGQLGYPMTLPMIPGATAVGIIEEVGADTTELKEGDLVFCDPTVRARDNATGPSTILQGLFTPPGGLTATYGNGAMAEQMLIPLENVVVLPKAWIKNPPLLVSLTPLFVPFGGIIAANFQPGQTLLVLGATGNFGSPAVLIALAMGAKKVIIPGRNKQKLDELVQRIKRCEGRAGNSSRE</sequence>
<dbReference type="AlphaFoldDB" id="A0A261Y0K7"/>
<protein>
    <recommendedName>
        <fullName evidence="2">Alcohol dehydrogenase-like N-terminal domain-containing protein</fullName>
    </recommendedName>
</protein>
<dbReference type="InterPro" id="IPR011032">
    <property type="entry name" value="GroES-like_sf"/>
</dbReference>
<name>A0A261Y0K7_9FUNG</name>
<dbReference type="PANTHER" id="PTHR43677:SF4">
    <property type="entry name" value="QUINONE OXIDOREDUCTASE-LIKE PROTEIN 2"/>
    <property type="match status" value="1"/>
</dbReference>
<dbReference type="Gene3D" id="3.40.50.720">
    <property type="entry name" value="NAD(P)-binding Rossmann-like Domain"/>
    <property type="match status" value="1"/>
</dbReference>
<reference evidence="3 4" key="1">
    <citation type="journal article" date="2017" name="Mycologia">
        <title>Bifiguratus adelaidae, gen. et sp. nov., a new member of Mucoromycotina in endophytic and soil-dwelling habitats.</title>
        <authorList>
            <person name="Torres-Cruz T.J."/>
            <person name="Billingsley Tobias T.L."/>
            <person name="Almatruk M."/>
            <person name="Hesse C."/>
            <person name="Kuske C.R."/>
            <person name="Desiro A."/>
            <person name="Benucci G.M."/>
            <person name="Bonito G."/>
            <person name="Stajich J.E."/>
            <person name="Dunlap C."/>
            <person name="Arnold A.E."/>
            <person name="Porras-Alfaro A."/>
        </authorList>
    </citation>
    <scope>NUCLEOTIDE SEQUENCE [LARGE SCALE GENOMIC DNA]</scope>
    <source>
        <strain evidence="3 4">AZ0501</strain>
    </source>
</reference>
<comment type="caution">
    <text evidence="3">The sequence shown here is derived from an EMBL/GenBank/DDBJ whole genome shotgun (WGS) entry which is preliminary data.</text>
</comment>
<keyword evidence="4" id="KW-1185">Reference proteome</keyword>
<evidence type="ECO:0000313" key="3">
    <source>
        <dbReference type="EMBL" id="OZJ04155.1"/>
    </source>
</evidence>
<dbReference type="Proteomes" id="UP000242875">
    <property type="component" value="Unassembled WGS sequence"/>
</dbReference>
<accession>A0A261Y0K7</accession>
<dbReference type="GO" id="GO:0016491">
    <property type="term" value="F:oxidoreductase activity"/>
    <property type="evidence" value="ECO:0007669"/>
    <property type="project" value="TreeGrafter"/>
</dbReference>
<feature type="domain" description="Alcohol dehydrogenase-like N-terminal" evidence="2">
    <location>
        <begin position="28"/>
        <end position="139"/>
    </location>
</feature>
<dbReference type="PANTHER" id="PTHR43677">
    <property type="entry name" value="SHORT-CHAIN DEHYDROGENASE/REDUCTASE"/>
    <property type="match status" value="1"/>
</dbReference>
<organism evidence="3 4">
    <name type="scientific">Bifiguratus adelaidae</name>
    <dbReference type="NCBI Taxonomy" id="1938954"/>
    <lineage>
        <taxon>Eukaryota</taxon>
        <taxon>Fungi</taxon>
        <taxon>Fungi incertae sedis</taxon>
        <taxon>Mucoromycota</taxon>
        <taxon>Mucoromycotina</taxon>
        <taxon>Endogonomycetes</taxon>
        <taxon>Endogonales</taxon>
        <taxon>Endogonales incertae sedis</taxon>
        <taxon>Bifiguratus</taxon>
    </lineage>
</organism>
<dbReference type="Gene3D" id="3.90.180.10">
    <property type="entry name" value="Medium-chain alcohol dehydrogenases, catalytic domain"/>
    <property type="match status" value="1"/>
</dbReference>
<keyword evidence="1" id="KW-0812">Transmembrane</keyword>
<evidence type="ECO:0000259" key="2">
    <source>
        <dbReference type="Pfam" id="PF08240"/>
    </source>
</evidence>
<dbReference type="OrthoDB" id="203908at2759"/>
<dbReference type="SUPFAM" id="SSF51735">
    <property type="entry name" value="NAD(P)-binding Rossmann-fold domains"/>
    <property type="match status" value="1"/>
</dbReference>
<dbReference type="SUPFAM" id="SSF50129">
    <property type="entry name" value="GroES-like"/>
    <property type="match status" value="1"/>
</dbReference>
<gene>
    <name evidence="3" type="ORF">BZG36_03123</name>
</gene>
<feature type="transmembrane region" description="Helical" evidence="1">
    <location>
        <begin position="172"/>
        <end position="194"/>
    </location>
</feature>
<dbReference type="Pfam" id="PF08240">
    <property type="entry name" value="ADH_N"/>
    <property type="match status" value="1"/>
</dbReference>
<dbReference type="InterPro" id="IPR036291">
    <property type="entry name" value="NAD(P)-bd_dom_sf"/>
</dbReference>
<feature type="transmembrane region" description="Helical" evidence="1">
    <location>
        <begin position="147"/>
        <end position="166"/>
    </location>
</feature>
<keyword evidence="1" id="KW-1133">Transmembrane helix</keyword>
<dbReference type="InterPro" id="IPR013154">
    <property type="entry name" value="ADH-like_N"/>
</dbReference>
<evidence type="ECO:0000313" key="4">
    <source>
        <dbReference type="Proteomes" id="UP000242875"/>
    </source>
</evidence>
<dbReference type="EMBL" id="MVBO01000051">
    <property type="protein sequence ID" value="OZJ04155.1"/>
    <property type="molecule type" value="Genomic_DNA"/>
</dbReference>
<evidence type="ECO:0000256" key="1">
    <source>
        <dbReference type="SAM" id="Phobius"/>
    </source>
</evidence>
<keyword evidence="1" id="KW-0472">Membrane</keyword>
<dbReference type="InterPro" id="IPR051397">
    <property type="entry name" value="Zn-ADH-like_protein"/>
</dbReference>